<evidence type="ECO:0000313" key="1">
    <source>
        <dbReference type="EMBL" id="SVA46509.1"/>
    </source>
</evidence>
<feature type="non-terminal residue" evidence="1">
    <location>
        <position position="1"/>
    </location>
</feature>
<gene>
    <name evidence="1" type="ORF">METZ01_LOCUS99363</name>
</gene>
<dbReference type="EMBL" id="UINC01010458">
    <property type="protein sequence ID" value="SVA46509.1"/>
    <property type="molecule type" value="Genomic_DNA"/>
</dbReference>
<organism evidence="1">
    <name type="scientific">marine metagenome</name>
    <dbReference type="NCBI Taxonomy" id="408172"/>
    <lineage>
        <taxon>unclassified sequences</taxon>
        <taxon>metagenomes</taxon>
        <taxon>ecological metagenomes</taxon>
    </lineage>
</organism>
<protein>
    <submittedName>
        <fullName evidence="1">Uncharacterized protein</fullName>
    </submittedName>
</protein>
<name>A0A381W1U0_9ZZZZ</name>
<dbReference type="AlphaFoldDB" id="A0A381W1U0"/>
<proteinExistence type="predicted"/>
<sequence length="28" mass="3227">NKAVSSGVYYYHLDTEQFFSSGKMLLIK</sequence>
<accession>A0A381W1U0</accession>
<reference evidence="1" key="1">
    <citation type="submission" date="2018-05" db="EMBL/GenBank/DDBJ databases">
        <authorList>
            <person name="Lanie J.A."/>
            <person name="Ng W.-L."/>
            <person name="Kazmierczak K.M."/>
            <person name="Andrzejewski T.M."/>
            <person name="Davidsen T.M."/>
            <person name="Wayne K.J."/>
            <person name="Tettelin H."/>
            <person name="Glass J.I."/>
            <person name="Rusch D."/>
            <person name="Podicherti R."/>
            <person name="Tsui H.-C.T."/>
            <person name="Winkler M.E."/>
        </authorList>
    </citation>
    <scope>NUCLEOTIDE SEQUENCE</scope>
</reference>